<dbReference type="PANTHER" id="PTHR24026">
    <property type="entry name" value="FAT ATYPICAL CADHERIN-RELATED"/>
    <property type="match status" value="1"/>
</dbReference>
<dbReference type="Pfam" id="PF14412">
    <property type="entry name" value="AHH"/>
    <property type="match status" value="1"/>
</dbReference>
<evidence type="ECO:0000313" key="5">
    <source>
        <dbReference type="EMBL" id="QDT65185.1"/>
    </source>
</evidence>
<dbReference type="RefSeq" id="WP_145262980.1">
    <property type="nucleotide sequence ID" value="NZ_CP036316.1"/>
</dbReference>
<feature type="region of interest" description="Disordered" evidence="3">
    <location>
        <begin position="2211"/>
        <end position="2318"/>
    </location>
</feature>
<dbReference type="PROSITE" id="PS50268">
    <property type="entry name" value="CADHERIN_2"/>
    <property type="match status" value="4"/>
</dbReference>
<dbReference type="InterPro" id="IPR002126">
    <property type="entry name" value="Cadherin-like_dom"/>
</dbReference>
<evidence type="ECO:0000256" key="2">
    <source>
        <dbReference type="ARBA" id="ARBA00022989"/>
    </source>
</evidence>
<feature type="domain" description="Cadherin" evidence="4">
    <location>
        <begin position="848"/>
        <end position="949"/>
    </location>
</feature>
<feature type="compositionally biased region" description="Acidic residues" evidence="3">
    <location>
        <begin position="2287"/>
        <end position="2312"/>
    </location>
</feature>
<dbReference type="Proteomes" id="UP000319976">
    <property type="component" value="Chromosome"/>
</dbReference>
<dbReference type="InterPro" id="IPR015919">
    <property type="entry name" value="Cadherin-like_sf"/>
</dbReference>
<dbReference type="EMBL" id="CP036316">
    <property type="protein sequence ID" value="QDT65185.1"/>
    <property type="molecule type" value="Genomic_DNA"/>
</dbReference>
<feature type="compositionally biased region" description="Low complexity" evidence="3">
    <location>
        <begin position="2211"/>
        <end position="2246"/>
    </location>
</feature>
<feature type="region of interest" description="Disordered" evidence="3">
    <location>
        <begin position="2586"/>
        <end position="2620"/>
    </location>
</feature>
<feature type="region of interest" description="Disordered" evidence="3">
    <location>
        <begin position="2386"/>
        <end position="2413"/>
    </location>
</feature>
<evidence type="ECO:0000313" key="6">
    <source>
        <dbReference type="Proteomes" id="UP000319976"/>
    </source>
</evidence>
<sequence length="3032" mass="323244">MVLAGWLAALKERTRFGKTRIRRRRGYTAPRVEPLEQRVLLSGTDVSIGDLRFGVAVEDDTTGTGFLMYSEEGVDTRFSPGLYPENSEHILAVRHDGTNWEYNNNNSWYTFTTDTTDRLLAEVDFTNDTITSLQGTEGSYEGLALGYESGDLSFAPNMFNGGFNLGEFGVTGTTFHINDPVTVTVGNLGYGVAVDDEATGVGYLMYSAETVDTRFPVSPHPDNADHIISVRFDGTKWEYNANNSNWYVFTPRSDDRLLAEVDFTNDTLISFEGTEDTYEGIARGYLSGDLAFQVNKWNGGTNAGEFGVTGTNFTVNSPVVAPVGNVTTSVGDLAYGVAVQDDATGTGYLMYSAEAVDTRFPAGVFANNSEQLVAVRFNGTDWEYNNNSTWYTFTVRGSDRLLAEVDFTNDTVTSLAGVEDYYEGMTRGYISGDLVFTANRWNGAPNAGEFGITGTNFVSSPPITVSVGNIEDGVAVQDDATGTGYLMYSEQAVGTRFSGSLYGYNSEHIIAVRFNGTDWEYNDNTTWITFTTESTDRLLAEVDFTNDTATALAGSEDTYEGITRGYLEGDLAFTPNVWNGVGPAGEFGVTGTSFTVNGPPTYHLGDLGYGVAVQDDATGLGYLMYSLKAVDSRFSNGVFPDNAEHVVGVRFDGTNWQYNDNHNWYTFTPESTDRLIATVDFTNDSITSLEATEDTYEGIARGYAEGDLIFVVNAWAGGPNEGDFMLYGSKFTVSEGEPPTIVPGQTFTIDENVAADGSVVVGTVVLADPSINATFSLVDDGSSPPFSVAADGTITVTGVVDYEAATPIDPNDLSLGRAYTLTVQAVDGTTIDTETVTITVTDVAEVPDLITQVIEVTEGQFDSNPIGQLAVGDHDDEVLTFEIVDGNELTSTDTDLFTIDAATGELYLHEELTFETRPAYALRVRVTDEEGLFDEEVVTIVVADTPPAVDGKEWTVSESLAAGTQIGLLTGTGVSYWSIDAGADSDLFTVDQDGYLTVAKTLDYESAGTVTLVDSSTAPGYVLTITGSNGNLSSQATVTIALTDVNEAPDVPFGQSFTVDAAAGSGVAVGTLAATDAENTALTFALKTTSGTGRYTTADAATYFNISSAGDITTIASLDGVTKSSFTLVFTVTDADSNVTEGSVTINLDRTNAGGDPVPTALADVFEAEAGQTLSSPASVLANDHFVAGSTVAVGQTTSNGSLTFNTDGTFDYTPNANFTGLDSFTYVITTPDSTANSTGTVSINVRPSTTDTHRYVASVAQTETLTVDINELFGDFAGATSITVDDPDADGIITTANGGTLTVDTFTDNLDGTITFINTATLTYDPADTFEGDESIAYTINDGTGTAIGSGLMEINVSVDGYDFSSPFDNLFFSTTVLPELTLPALGSVPDEFGVELTRDDRIDAYDPYAPATDVSTTTLTTQFIADPWGGVYEVTQTTTTSHTIVKTVNGNDQTHTETDIVEQIVTVLYTDALGATASLVQSSVSTLTYQYAHLQSQSSIIVSLVDSLEESYTYLFEEDSSETDVDGVTVEVVGSDSRTGSQSYTRSTTQTDLFDVMSGIIAGTTVLELGLESSVSEGYASDFTTTITYDPAIDNKPGDDSLTETTSKSSGFSSWSLDAEDTINDINDTFTGNYTYNSSGGDNYSFTEAADIDVTTTPTLDEESGFPVDAVATVTQVRDVDTTDSSSSSYTFNVTGNHSIDTSDVETFYVDYDYNDEGVSDYLATSNGTPDKTEVTIVGTGLDRSESTEDTYFQSSFSNYFTIASGTHQLNGTGSADYEFHDWGHSEESSDSTTDLDITDNTTTDLSVTTTSNTTANRTANSNYHTDITSTESLAVNGDVTYSETVESGDFSEVSYSTHTDSSFDQNDARDADITDEAHYASTYDLTGGYEQSQSDSTVTFSIAADGTTTETENSIASGISKYQYSSFDDSETNYEDRGIIEEVDATIINNIKAVAGGLVIIDATEIDEAAFIETDYAADTQAREGSHFSQWSDIANNVVTVGTPTTDPESGETTYEYVTESGTEDSTYILNDTGKFGFYQQIDKSRLPKDILTIDNTSDLLIYATHLKYYTEGAEAAGVTPPLTSSESSFVDSHVVTTYHDDGTASVLVDDYSREQYRSIAKYDTGMSAGATHRATMPGSGSSGACGIQRTTVGGSGAYASESSSVHTISTGYFNEVITNLFSDHGAEAVGTIETDIKEKHLGRSVSSVSSTAASSSSNQSTCTSGSSSGGEVTNTEVSETVTKNADGSETTERTTETETDRWSQSQSKTHATYTDNNGTDVEVTSESENDSTYEEDTTYEETYEDETLTEEHEDKMVDAKTSGSMEIDGSKTVVTTHQDGTEIDAESLSKLNAEFANKSTTHTVNGVTITQLGGGETKYEKEKTARSAEVNPSTGETLNSSSKETKTITQKTDLEATGTALSTSQGGVIEQKGEIDSESEALSVYGPDGTYISEYLGESSRNWEMTDGDSGPSVVGTSSGESINILTDPSEVATYGGFSNGVYSVVSGLIRHIQDVTYIDTINGQEWWNYTETIVNDMPVTDFTDPQDATGLVEDVVDDLALSGTAEEELKEQLTPATDALDEAASDPETEPTPIPDPVNPEDLGGEEYSPTPVPFNPPPVKWFDWGTFWSSLGAGYDTEVDLAQEFGDRFAEGFINDGVGGTVEGIQMVGELIADNAVDNLKRGVTYTVPGLAAVDPFGTAKRDFETAKAVAGTAVQVGQVVGEFTSLDAATRDKLIAGDFDSISGEVSPDLRAVFAVAGDVIAAVRAEVESTVSDPKKAAYLAGRIAGALAYETAETMLLNAGSAALKSAKVAKGLAKLKKLDVVKNSPALRNLIDNFGKKLIDDVADIDNVVAGFDHGIPLKPGQQLPGGPKLPDLPLFPGGKKKSGSQFDPNWKPTQANSTSANATLLKKNMGVEQFASGEHAHHIVAAGIEFKDKSAVKGRQLLDFFQIDINDAGNGVRLTKEQHRGALHSKKGVALVYSKLTAAVKGIDDWDVARSKILDELADIADDIKSEEFFKELANLE</sequence>
<proteinExistence type="predicted"/>
<organism evidence="5 6">
    <name type="scientific">Calycomorphotria hydatis</name>
    <dbReference type="NCBI Taxonomy" id="2528027"/>
    <lineage>
        <taxon>Bacteria</taxon>
        <taxon>Pseudomonadati</taxon>
        <taxon>Planctomycetota</taxon>
        <taxon>Planctomycetia</taxon>
        <taxon>Planctomycetales</taxon>
        <taxon>Planctomycetaceae</taxon>
        <taxon>Calycomorphotria</taxon>
    </lineage>
</organism>
<dbReference type="Gene3D" id="2.60.40.60">
    <property type="entry name" value="Cadherins"/>
    <property type="match status" value="4"/>
</dbReference>
<dbReference type="Gene3D" id="2.60.40.2810">
    <property type="match status" value="2"/>
</dbReference>
<feature type="region of interest" description="Disordered" evidence="3">
    <location>
        <begin position="1593"/>
        <end position="1616"/>
    </location>
</feature>
<keyword evidence="2" id="KW-1133">Transmembrane helix</keyword>
<feature type="compositionally biased region" description="Low complexity" evidence="3">
    <location>
        <begin position="1793"/>
        <end position="1825"/>
    </location>
</feature>
<keyword evidence="6" id="KW-1185">Reference proteome</keyword>
<accession>A0A517T9Y2</accession>
<dbReference type="InterPro" id="IPR032871">
    <property type="entry name" value="AHH_dom_containing"/>
</dbReference>
<feature type="compositionally biased region" description="Polar residues" evidence="3">
    <location>
        <begin position="2266"/>
        <end position="2283"/>
    </location>
</feature>
<feature type="domain" description="Cadherin" evidence="4">
    <location>
        <begin position="974"/>
        <end position="1051"/>
    </location>
</feature>
<feature type="compositionally biased region" description="Basic and acidic residues" evidence="3">
    <location>
        <begin position="2254"/>
        <end position="2265"/>
    </location>
</feature>
<dbReference type="SMART" id="SM00112">
    <property type="entry name" value="CA"/>
    <property type="match status" value="4"/>
</dbReference>
<feature type="region of interest" description="Disordered" evidence="3">
    <location>
        <begin position="1781"/>
        <end position="1826"/>
    </location>
</feature>
<feature type="domain" description="Cadherin" evidence="4">
    <location>
        <begin position="1051"/>
        <end position="1159"/>
    </location>
</feature>
<feature type="compositionally biased region" description="Basic and acidic residues" evidence="3">
    <location>
        <begin position="1781"/>
        <end position="1790"/>
    </location>
</feature>
<gene>
    <name evidence="5" type="ORF">V22_24320</name>
</gene>
<dbReference type="PANTHER" id="PTHR24026:SF126">
    <property type="entry name" value="PROTOCADHERIN FAT 4"/>
    <property type="match status" value="1"/>
</dbReference>
<name>A0A517T9Y2_9PLAN</name>
<evidence type="ECO:0000256" key="1">
    <source>
        <dbReference type="ARBA" id="ARBA00022692"/>
    </source>
</evidence>
<dbReference type="GO" id="GO:0007156">
    <property type="term" value="P:homophilic cell adhesion via plasma membrane adhesion molecules"/>
    <property type="evidence" value="ECO:0007669"/>
    <property type="project" value="InterPro"/>
</dbReference>
<dbReference type="Pfam" id="PF00028">
    <property type="entry name" value="Cadherin"/>
    <property type="match status" value="1"/>
</dbReference>
<feature type="compositionally biased region" description="Polar residues" evidence="3">
    <location>
        <begin position="2394"/>
        <end position="2413"/>
    </location>
</feature>
<dbReference type="GO" id="GO:0005886">
    <property type="term" value="C:plasma membrane"/>
    <property type="evidence" value="ECO:0007669"/>
    <property type="project" value="UniProtKB-SubCell"/>
</dbReference>
<dbReference type="GO" id="GO:0005509">
    <property type="term" value="F:calcium ion binding"/>
    <property type="evidence" value="ECO:0007669"/>
    <property type="project" value="InterPro"/>
</dbReference>
<dbReference type="KEGG" id="chya:V22_24320"/>
<dbReference type="Pfam" id="PF17963">
    <property type="entry name" value="Big_9"/>
    <property type="match status" value="2"/>
</dbReference>
<feature type="domain" description="Cadherin" evidence="4">
    <location>
        <begin position="741"/>
        <end position="849"/>
    </location>
</feature>
<dbReference type="OrthoDB" id="5242130at2"/>
<protein>
    <submittedName>
        <fullName evidence="5">Cadherin domain protein</fullName>
    </submittedName>
</protein>
<keyword evidence="1" id="KW-0812">Transmembrane</keyword>
<reference evidence="5 6" key="1">
    <citation type="submission" date="2019-02" db="EMBL/GenBank/DDBJ databases">
        <title>Deep-cultivation of Planctomycetes and their phenomic and genomic characterization uncovers novel biology.</title>
        <authorList>
            <person name="Wiegand S."/>
            <person name="Jogler M."/>
            <person name="Boedeker C."/>
            <person name="Pinto D."/>
            <person name="Vollmers J."/>
            <person name="Rivas-Marin E."/>
            <person name="Kohn T."/>
            <person name="Peeters S.H."/>
            <person name="Heuer A."/>
            <person name="Rast P."/>
            <person name="Oberbeckmann S."/>
            <person name="Bunk B."/>
            <person name="Jeske O."/>
            <person name="Meyerdierks A."/>
            <person name="Storesund J.E."/>
            <person name="Kallscheuer N."/>
            <person name="Luecker S."/>
            <person name="Lage O.M."/>
            <person name="Pohl T."/>
            <person name="Merkel B.J."/>
            <person name="Hornburger P."/>
            <person name="Mueller R.-W."/>
            <person name="Bruemmer F."/>
            <person name="Labrenz M."/>
            <person name="Spormann A.M."/>
            <person name="Op den Camp H."/>
            <person name="Overmann J."/>
            <person name="Amann R."/>
            <person name="Jetten M.S.M."/>
            <person name="Mascher T."/>
            <person name="Medema M.H."/>
            <person name="Devos D.P."/>
            <person name="Kaster A.-K."/>
            <person name="Ovreas L."/>
            <person name="Rohde M."/>
            <person name="Galperin M.Y."/>
            <person name="Jogler C."/>
        </authorList>
    </citation>
    <scope>NUCLEOTIDE SEQUENCE [LARGE SCALE GENOMIC DNA]</scope>
    <source>
        <strain evidence="5 6">V22</strain>
    </source>
</reference>
<evidence type="ECO:0000259" key="4">
    <source>
        <dbReference type="PROSITE" id="PS50268"/>
    </source>
</evidence>
<dbReference type="SUPFAM" id="SSF49313">
    <property type="entry name" value="Cadherin-like"/>
    <property type="match status" value="3"/>
</dbReference>
<dbReference type="CDD" id="cd11304">
    <property type="entry name" value="Cadherin_repeat"/>
    <property type="match status" value="4"/>
</dbReference>
<keyword evidence="2" id="KW-0472">Membrane</keyword>
<evidence type="ECO:0000256" key="3">
    <source>
        <dbReference type="SAM" id="MobiDB-lite"/>
    </source>
</evidence>